<dbReference type="Proteomes" id="UP000824120">
    <property type="component" value="Chromosome 6"/>
</dbReference>
<comment type="caution">
    <text evidence="2">The sequence shown here is derived from an EMBL/GenBank/DDBJ whole genome shotgun (WGS) entry which is preliminary data.</text>
</comment>
<proteinExistence type="predicted"/>
<protein>
    <submittedName>
        <fullName evidence="2">Uncharacterized protein</fullName>
    </submittedName>
</protein>
<dbReference type="EMBL" id="JACXVP010000006">
    <property type="protein sequence ID" value="KAG5600586.1"/>
    <property type="molecule type" value="Genomic_DNA"/>
</dbReference>
<feature type="transmembrane region" description="Helical" evidence="1">
    <location>
        <begin position="12"/>
        <end position="29"/>
    </location>
</feature>
<keyword evidence="1" id="KW-1133">Transmembrane helix</keyword>
<keyword evidence="1" id="KW-0812">Transmembrane</keyword>
<evidence type="ECO:0000313" key="2">
    <source>
        <dbReference type="EMBL" id="KAG5600586.1"/>
    </source>
</evidence>
<accession>A0A9J5YJP5</accession>
<evidence type="ECO:0000256" key="1">
    <source>
        <dbReference type="SAM" id="Phobius"/>
    </source>
</evidence>
<organism evidence="2 3">
    <name type="scientific">Solanum commersonii</name>
    <name type="common">Commerson's wild potato</name>
    <name type="synonym">Commerson's nightshade</name>
    <dbReference type="NCBI Taxonomy" id="4109"/>
    <lineage>
        <taxon>Eukaryota</taxon>
        <taxon>Viridiplantae</taxon>
        <taxon>Streptophyta</taxon>
        <taxon>Embryophyta</taxon>
        <taxon>Tracheophyta</taxon>
        <taxon>Spermatophyta</taxon>
        <taxon>Magnoliopsida</taxon>
        <taxon>eudicotyledons</taxon>
        <taxon>Gunneridae</taxon>
        <taxon>Pentapetalae</taxon>
        <taxon>asterids</taxon>
        <taxon>lamiids</taxon>
        <taxon>Solanales</taxon>
        <taxon>Solanaceae</taxon>
        <taxon>Solanoideae</taxon>
        <taxon>Solaneae</taxon>
        <taxon>Solanum</taxon>
    </lineage>
</organism>
<gene>
    <name evidence="2" type="ORF">H5410_031956</name>
</gene>
<keyword evidence="1" id="KW-0472">Membrane</keyword>
<evidence type="ECO:0000313" key="3">
    <source>
        <dbReference type="Proteomes" id="UP000824120"/>
    </source>
</evidence>
<name>A0A9J5YJP5_SOLCO</name>
<dbReference type="AlphaFoldDB" id="A0A9J5YJP5"/>
<keyword evidence="3" id="KW-1185">Reference proteome</keyword>
<reference evidence="2 3" key="1">
    <citation type="submission" date="2020-09" db="EMBL/GenBank/DDBJ databases">
        <title>De no assembly of potato wild relative species, Solanum commersonii.</title>
        <authorList>
            <person name="Cho K."/>
        </authorList>
    </citation>
    <scope>NUCLEOTIDE SEQUENCE [LARGE SCALE GENOMIC DNA]</scope>
    <source>
        <strain evidence="2">LZ3.2</strain>
        <tissue evidence="2">Leaf</tissue>
    </source>
</reference>
<sequence>MSNEPRSRKNPSICRFSCAIVYQFFLVFHNSDIFFAEIFHGPPRRPSYGVSCPRWLKQPIFKVKGAPEQLVTMAKTSHFQSEMSPTVVNGIFGDLELRCHLGQIFSWTSVITLAMEPVGPDRQNGPFSRSNDPLSRPYLGSELAMTAKPSQFQGQMSLRAEFLCHFCQIFSWTSMKTLATEPVGHDSQNGPFSRTNKPQRHPLRPYIWSQLVTTAKTTHFHSQTSPTVAMELVGHHGQNDPFCRSNEPHMDIRLDLSH</sequence>